<dbReference type="Pfam" id="PF20181">
    <property type="entry name" value="DUF6544"/>
    <property type="match status" value="1"/>
</dbReference>
<organism evidence="2 3">
    <name type="scientific">Nitrolancea hollandica Lb</name>
    <dbReference type="NCBI Taxonomy" id="1129897"/>
    <lineage>
        <taxon>Bacteria</taxon>
        <taxon>Pseudomonadati</taxon>
        <taxon>Thermomicrobiota</taxon>
        <taxon>Thermomicrobia</taxon>
        <taxon>Sphaerobacterales</taxon>
        <taxon>Sphaerobacterineae</taxon>
        <taxon>Sphaerobacteraceae</taxon>
        <taxon>Nitrolancea</taxon>
    </lineage>
</organism>
<dbReference type="AlphaFoldDB" id="I4EM24"/>
<protein>
    <submittedName>
        <fullName evidence="2">Uncharacterized protein</fullName>
    </submittedName>
</protein>
<feature type="transmembrane region" description="Helical" evidence="1">
    <location>
        <begin position="7"/>
        <end position="26"/>
    </location>
</feature>
<dbReference type="EMBL" id="CAGS01000505">
    <property type="protein sequence ID" value="CCF85737.1"/>
    <property type="molecule type" value="Genomic_DNA"/>
</dbReference>
<evidence type="ECO:0000313" key="3">
    <source>
        <dbReference type="Proteomes" id="UP000004221"/>
    </source>
</evidence>
<gene>
    <name evidence="2" type="ORF">NITHO_5530007</name>
</gene>
<dbReference type="InterPro" id="IPR046674">
    <property type="entry name" value="DUF6544"/>
</dbReference>
<evidence type="ECO:0000313" key="2">
    <source>
        <dbReference type="EMBL" id="CCF85737.1"/>
    </source>
</evidence>
<dbReference type="RefSeq" id="WP_008480875.1">
    <property type="nucleotide sequence ID" value="NZ_CAGS01000505.1"/>
</dbReference>
<reference evidence="2 3" key="1">
    <citation type="journal article" date="2012" name="ISME J.">
        <title>Nitrification expanded: discovery, physiology and genomics of a nitrite-oxidizing bacterium from the phylum Chloroflexi.</title>
        <authorList>
            <person name="Sorokin D.Y."/>
            <person name="Lucker S."/>
            <person name="Vejmelkova D."/>
            <person name="Kostrikina N.A."/>
            <person name="Kleerebezem R."/>
            <person name="Rijpstra W.I."/>
            <person name="Damste J.S."/>
            <person name="Le Paslier D."/>
            <person name="Muyzer G."/>
            <person name="Wagner M."/>
            <person name="van Loosdrecht M.C."/>
            <person name="Daims H."/>
        </authorList>
    </citation>
    <scope>NUCLEOTIDE SEQUENCE [LARGE SCALE GENOMIC DNA]</scope>
    <source>
        <strain evidence="3">none</strain>
    </source>
</reference>
<comment type="caution">
    <text evidence="2">The sequence shown here is derived from an EMBL/GenBank/DDBJ whole genome shotgun (WGS) entry which is preliminary data.</text>
</comment>
<proteinExistence type="predicted"/>
<keyword evidence="1" id="KW-0472">Membrane</keyword>
<keyword evidence="1" id="KW-0812">Transmembrane</keyword>
<evidence type="ECO:0000256" key="1">
    <source>
        <dbReference type="SAM" id="Phobius"/>
    </source>
</evidence>
<dbReference type="Proteomes" id="UP000004221">
    <property type="component" value="Unassembled WGS sequence"/>
</dbReference>
<sequence length="274" mass="30710">MGWVRRVGLGLAVGIGALLGVGWLGLRLEPAPFSPYPDRTPKLETTALPADLPPPVARYFRTVMGDQVPIIDSAVITGRGRLRFSHLTLPARFRFIHEAGHGYRHYIEATWFGLPLLHVNEWYLDGHARLALPFGVVTNEPKVDLAANLSLWGESIWLPSIFVTDPRVRWEAINATTARLIVPSSQSEDHFTVTFDEQTGLIRNMETLRYKAATDEAKTPWRLDFLGWQTFHGVRVPSPATVTWLDEGTPWLVLDVEDVAYNVDVSQHIRASGL</sequence>
<keyword evidence="1" id="KW-1133">Transmembrane helix</keyword>
<accession>I4EM24</accession>
<name>I4EM24_9BACT</name>
<keyword evidence="3" id="KW-1185">Reference proteome</keyword>